<evidence type="ECO:0000256" key="4">
    <source>
        <dbReference type="SAM" id="MobiDB-lite"/>
    </source>
</evidence>
<feature type="domain" description="Intradiol ring-cleavage dioxygenases" evidence="5">
    <location>
        <begin position="114"/>
        <end position="142"/>
    </location>
</feature>
<evidence type="ECO:0000259" key="5">
    <source>
        <dbReference type="PROSITE" id="PS00083"/>
    </source>
</evidence>
<dbReference type="EMBL" id="JACHDS010000001">
    <property type="protein sequence ID" value="MBB6170919.1"/>
    <property type="molecule type" value="Genomic_DNA"/>
</dbReference>
<accession>A0A7W9YEX4</accession>
<keyword evidence="7" id="KW-1185">Reference proteome</keyword>
<comment type="similarity">
    <text evidence="1">Belongs to the intradiol ring-cleavage dioxygenase family.</text>
</comment>
<dbReference type="PROSITE" id="PS00083">
    <property type="entry name" value="INTRADIOL_DIOXYGENAS"/>
    <property type="match status" value="1"/>
</dbReference>
<dbReference type="InterPro" id="IPR015889">
    <property type="entry name" value="Intradiol_dOase_core"/>
</dbReference>
<dbReference type="GO" id="GO:0019619">
    <property type="term" value="P:3,4-dihydroxybenzoate catabolic process"/>
    <property type="evidence" value="ECO:0007669"/>
    <property type="project" value="InterPro"/>
</dbReference>
<dbReference type="NCBIfam" id="TIGR02422">
    <property type="entry name" value="protocat_beta"/>
    <property type="match status" value="1"/>
</dbReference>
<evidence type="ECO:0000256" key="3">
    <source>
        <dbReference type="ARBA" id="ARBA00023002"/>
    </source>
</evidence>
<dbReference type="RefSeq" id="WP_394353745.1">
    <property type="nucleotide sequence ID" value="NZ_JACHDS010000001.1"/>
</dbReference>
<gene>
    <name evidence="6" type="ORF">HNR23_000979</name>
</gene>
<keyword evidence="2 6" id="KW-0223">Dioxygenase</keyword>
<reference evidence="6 7" key="1">
    <citation type="submission" date="2020-08" db="EMBL/GenBank/DDBJ databases">
        <title>Sequencing the genomes of 1000 actinobacteria strains.</title>
        <authorList>
            <person name="Klenk H.-P."/>
        </authorList>
    </citation>
    <scope>NUCLEOTIDE SEQUENCE [LARGE SCALE GENOMIC DNA]</scope>
    <source>
        <strain evidence="6 7">DSM 46659</strain>
    </source>
</reference>
<feature type="region of interest" description="Disordered" evidence="4">
    <location>
        <begin position="1"/>
        <end position="52"/>
    </location>
</feature>
<dbReference type="Proteomes" id="UP000546642">
    <property type="component" value="Unassembled WGS sequence"/>
</dbReference>
<dbReference type="Gene3D" id="2.60.130.10">
    <property type="entry name" value="Aromatic compound dioxygenase"/>
    <property type="match status" value="1"/>
</dbReference>
<sequence>MTSHAAASSGDRPEAAAESGGAGRAEPDSATSGSAKTGRLEVPGYVRDHDVHPPMDYPGYRSTALRHPGRALKLLPHLLTEVTGPVLGEDRIGELDHDLTRQHDGEPQGQRIVVHGQVRDSDGRPVPHTLVEIWQANAGGRYRHVMDNWPCPLDPNFTGVGRTLTDAEGRYRFVTIQPGAYPWKNHDNAWRPAHIHFSLFGQAFTQRLVTQMYFPGDPLFFQDPMWNSIPDEKARERLVARFDYADTVPEWALAYEWDIVLRGREATVFESEEDDE</sequence>
<dbReference type="PANTHER" id="PTHR33711">
    <property type="entry name" value="DIOXYGENASE, PUTATIVE (AFU_ORTHOLOGUE AFUA_2G02910)-RELATED"/>
    <property type="match status" value="1"/>
</dbReference>
<dbReference type="InterPro" id="IPR012785">
    <property type="entry name" value="Protocat_dOase_b"/>
</dbReference>
<dbReference type="InterPro" id="IPR024756">
    <property type="entry name" value="PCDO_beta_N"/>
</dbReference>
<evidence type="ECO:0000313" key="7">
    <source>
        <dbReference type="Proteomes" id="UP000546642"/>
    </source>
</evidence>
<dbReference type="CDD" id="cd03464">
    <property type="entry name" value="3_4-PCD_beta"/>
    <property type="match status" value="1"/>
</dbReference>
<evidence type="ECO:0000256" key="1">
    <source>
        <dbReference type="ARBA" id="ARBA00007825"/>
    </source>
</evidence>
<dbReference type="Pfam" id="PF00775">
    <property type="entry name" value="Dioxygenase_C"/>
    <property type="match status" value="1"/>
</dbReference>
<protein>
    <submittedName>
        <fullName evidence="6">Protocatechuate 3,4-dioxygenase beta subunit</fullName>
        <ecNumber evidence="6">1.13.11.3</ecNumber>
    </submittedName>
</protein>
<dbReference type="SUPFAM" id="SSF49482">
    <property type="entry name" value="Aromatic compound dioxygenase"/>
    <property type="match status" value="1"/>
</dbReference>
<keyword evidence="3 6" id="KW-0560">Oxidoreductase</keyword>
<organism evidence="6 7">
    <name type="scientific">Nocardiopsis mwathae</name>
    <dbReference type="NCBI Taxonomy" id="1472723"/>
    <lineage>
        <taxon>Bacteria</taxon>
        <taxon>Bacillati</taxon>
        <taxon>Actinomycetota</taxon>
        <taxon>Actinomycetes</taxon>
        <taxon>Streptosporangiales</taxon>
        <taxon>Nocardiopsidaceae</taxon>
        <taxon>Nocardiopsis</taxon>
    </lineage>
</organism>
<dbReference type="Pfam" id="PF12391">
    <property type="entry name" value="PCDO_beta_N"/>
    <property type="match status" value="1"/>
</dbReference>
<evidence type="ECO:0000256" key="2">
    <source>
        <dbReference type="ARBA" id="ARBA00022964"/>
    </source>
</evidence>
<dbReference type="GO" id="GO:0008199">
    <property type="term" value="F:ferric iron binding"/>
    <property type="evidence" value="ECO:0007669"/>
    <property type="project" value="InterPro"/>
</dbReference>
<evidence type="ECO:0000313" key="6">
    <source>
        <dbReference type="EMBL" id="MBB6170919.1"/>
    </source>
</evidence>
<proteinExistence type="inferred from homology"/>
<dbReference type="GO" id="GO:0018578">
    <property type="term" value="F:protocatechuate 3,4-dioxygenase activity"/>
    <property type="evidence" value="ECO:0007669"/>
    <property type="project" value="UniProtKB-EC"/>
</dbReference>
<comment type="caution">
    <text evidence="6">The sequence shown here is derived from an EMBL/GenBank/DDBJ whole genome shotgun (WGS) entry which is preliminary data.</text>
</comment>
<dbReference type="InterPro" id="IPR050770">
    <property type="entry name" value="Intradiol_RC_Dioxygenase"/>
</dbReference>
<dbReference type="PANTHER" id="PTHR33711:SF10">
    <property type="entry name" value="INTRADIOL RING-CLEAVAGE DIOXYGENASES DOMAIN-CONTAINING PROTEIN"/>
    <property type="match status" value="1"/>
</dbReference>
<dbReference type="EC" id="1.13.11.3" evidence="6"/>
<dbReference type="InterPro" id="IPR000627">
    <property type="entry name" value="Intradiol_dOase_C"/>
</dbReference>
<name>A0A7W9YEX4_9ACTN</name>
<dbReference type="AlphaFoldDB" id="A0A7W9YEX4"/>